<evidence type="ECO:0000313" key="4">
    <source>
        <dbReference type="Proteomes" id="UP000266841"/>
    </source>
</evidence>
<accession>K0RTG3</accession>
<gene>
    <name evidence="3" type="ORF">THAOC_22858</name>
</gene>
<comment type="caution">
    <text evidence="3">The sequence shown here is derived from an EMBL/GenBank/DDBJ whole genome shotgun (WGS) entry which is preliminary data.</text>
</comment>
<feature type="compositionally biased region" description="Basic residues" evidence="1">
    <location>
        <begin position="513"/>
        <end position="527"/>
    </location>
</feature>
<feature type="non-terminal residue" evidence="3">
    <location>
        <position position="1"/>
    </location>
</feature>
<feature type="compositionally biased region" description="Polar residues" evidence="1">
    <location>
        <begin position="417"/>
        <end position="426"/>
    </location>
</feature>
<dbReference type="FunFam" id="2.30.180.10:FF:000019">
    <property type="entry name" value="Cell surface lipoprotein"/>
    <property type="match status" value="1"/>
</dbReference>
<dbReference type="SMART" id="SM00554">
    <property type="entry name" value="FAS1"/>
    <property type="match status" value="2"/>
</dbReference>
<feature type="domain" description="FAS1" evidence="2">
    <location>
        <begin position="138"/>
        <end position="272"/>
    </location>
</feature>
<protein>
    <recommendedName>
        <fullName evidence="2">FAS1 domain-containing protein</fullName>
    </recommendedName>
</protein>
<dbReference type="GO" id="GO:0005615">
    <property type="term" value="C:extracellular space"/>
    <property type="evidence" value="ECO:0007669"/>
    <property type="project" value="TreeGrafter"/>
</dbReference>
<dbReference type="PROSITE" id="PS50213">
    <property type="entry name" value="FAS1"/>
    <property type="match status" value="2"/>
</dbReference>
<sequence length="606" mass="62919">RRRSLSDSDHVRTHLEGRRRRFQSVVYAVPVPAPPREDDASAERAAGDRCSFCSDGVPDPSVVLPGSPGEEVTCGQVKTFADTLSSDDGLCATAAMGEAICCPAGEAEGEGEGDAVSEAVEEGDGEEVVEEDGEEEECSSIYEIASSNAAFSTLNQAIDAAGLRPALKMPGTFTVFAPLDSAFEKIFTPEIADKYLDPVWKPQLQDLVLYHTLGSEVYSSDLSDGLEASTVNFAKETVVVNLDPARVNDNSIIQLADVEACNGVVHGVSEVLLPASVTSDIVDLGVASEDFSTLVAAVEAAGLVETLKGEGPFTLFAPTNDAFAALPEGTVEALLLPENRDMLVSILTYHVVPANALSNALESGSVTTVNGDAINVSVSDGGITVNDASVIQANVIASNGIVHVIDAVLLPPEEPEASQTTESPPITFTTEEPEVELTTESPTTGVPATEAPVTEAPVTEAPATEAPVTEAPATEAPVAEAQEDVHDVEPVPPPPASTEAPWSGADAMLGKSAKSKGGKAKCGKSKSSKVSPSGGDDDECAGHMTKASKQYAAGKSGKTKQAEAHYGIDAKAEKITKSKGSKTLMATPAMSERRTRTTPGRDRGSL</sequence>
<keyword evidence="4" id="KW-1185">Reference proteome</keyword>
<proteinExistence type="predicted"/>
<dbReference type="EMBL" id="AGNL01029378">
    <property type="protein sequence ID" value="EJK57133.1"/>
    <property type="molecule type" value="Genomic_DNA"/>
</dbReference>
<feature type="compositionally biased region" description="Low complexity" evidence="1">
    <location>
        <begin position="438"/>
        <end position="480"/>
    </location>
</feature>
<evidence type="ECO:0000259" key="2">
    <source>
        <dbReference type="PROSITE" id="PS50213"/>
    </source>
</evidence>
<dbReference type="FunFam" id="2.30.180.10:FF:000032">
    <property type="entry name" value="Fasciclin domain-containing protein, putative"/>
    <property type="match status" value="1"/>
</dbReference>
<reference evidence="3 4" key="1">
    <citation type="journal article" date="2012" name="Genome Biol.">
        <title>Genome and low-iron response of an oceanic diatom adapted to chronic iron limitation.</title>
        <authorList>
            <person name="Lommer M."/>
            <person name="Specht M."/>
            <person name="Roy A.S."/>
            <person name="Kraemer L."/>
            <person name="Andreson R."/>
            <person name="Gutowska M.A."/>
            <person name="Wolf J."/>
            <person name="Bergner S.V."/>
            <person name="Schilhabel M.B."/>
            <person name="Klostermeier U.C."/>
            <person name="Beiko R.G."/>
            <person name="Rosenstiel P."/>
            <person name="Hippler M."/>
            <person name="Laroche J."/>
        </authorList>
    </citation>
    <scope>NUCLEOTIDE SEQUENCE [LARGE SCALE GENOMIC DNA]</scope>
    <source>
        <strain evidence="3 4">CCMP1005</strain>
    </source>
</reference>
<dbReference type="OMA" id="DECAGHM"/>
<evidence type="ECO:0000256" key="1">
    <source>
        <dbReference type="SAM" id="MobiDB-lite"/>
    </source>
</evidence>
<dbReference type="InterPro" id="IPR050904">
    <property type="entry name" value="Adhesion/Biosynth-related"/>
</dbReference>
<dbReference type="Gene3D" id="2.30.180.10">
    <property type="entry name" value="FAS1 domain"/>
    <property type="match status" value="2"/>
</dbReference>
<feature type="domain" description="FAS1" evidence="2">
    <location>
        <begin position="278"/>
        <end position="409"/>
    </location>
</feature>
<dbReference type="Proteomes" id="UP000266841">
    <property type="component" value="Unassembled WGS sequence"/>
</dbReference>
<dbReference type="PANTHER" id="PTHR10900:SF77">
    <property type="entry name" value="FI19380P1"/>
    <property type="match status" value="1"/>
</dbReference>
<feature type="region of interest" description="Disordered" evidence="1">
    <location>
        <begin position="413"/>
        <end position="542"/>
    </location>
</feature>
<dbReference type="InterPro" id="IPR000782">
    <property type="entry name" value="FAS1_domain"/>
</dbReference>
<feature type="compositionally biased region" description="Basic and acidic residues" evidence="1">
    <location>
        <begin position="591"/>
        <end position="606"/>
    </location>
</feature>
<dbReference type="OrthoDB" id="286301at2759"/>
<dbReference type="PANTHER" id="PTHR10900">
    <property type="entry name" value="PERIOSTIN-RELATED"/>
    <property type="match status" value="1"/>
</dbReference>
<organism evidence="3 4">
    <name type="scientific">Thalassiosira oceanica</name>
    <name type="common">Marine diatom</name>
    <dbReference type="NCBI Taxonomy" id="159749"/>
    <lineage>
        <taxon>Eukaryota</taxon>
        <taxon>Sar</taxon>
        <taxon>Stramenopiles</taxon>
        <taxon>Ochrophyta</taxon>
        <taxon>Bacillariophyta</taxon>
        <taxon>Coscinodiscophyceae</taxon>
        <taxon>Thalassiosirophycidae</taxon>
        <taxon>Thalassiosirales</taxon>
        <taxon>Thalassiosiraceae</taxon>
        <taxon>Thalassiosira</taxon>
    </lineage>
</organism>
<dbReference type="Pfam" id="PF02469">
    <property type="entry name" value="Fasciclin"/>
    <property type="match status" value="2"/>
</dbReference>
<dbReference type="InterPro" id="IPR036378">
    <property type="entry name" value="FAS1_dom_sf"/>
</dbReference>
<feature type="region of interest" description="Disordered" evidence="1">
    <location>
        <begin position="576"/>
        <end position="606"/>
    </location>
</feature>
<dbReference type="eggNOG" id="KOG1437">
    <property type="taxonomic scope" value="Eukaryota"/>
</dbReference>
<name>K0RTG3_THAOC</name>
<evidence type="ECO:0000313" key="3">
    <source>
        <dbReference type="EMBL" id="EJK57133.1"/>
    </source>
</evidence>
<dbReference type="SUPFAM" id="SSF82153">
    <property type="entry name" value="FAS1 domain"/>
    <property type="match status" value="2"/>
</dbReference>
<dbReference type="AlphaFoldDB" id="K0RTG3"/>